<dbReference type="InterPro" id="IPR056301">
    <property type="entry name" value="GWD-like_N_Ig"/>
</dbReference>
<dbReference type="SUPFAM" id="SSF51011">
    <property type="entry name" value="Glycosyl hydrolase domain"/>
    <property type="match status" value="1"/>
</dbReference>
<dbReference type="GO" id="GO:0005509">
    <property type="term" value="F:calcium ion binding"/>
    <property type="evidence" value="ECO:0007669"/>
    <property type="project" value="InterPro"/>
</dbReference>
<dbReference type="PANTHER" id="PTHR43447">
    <property type="entry name" value="ALPHA-AMYLASE"/>
    <property type="match status" value="1"/>
</dbReference>
<dbReference type="AlphaFoldDB" id="A0A445D9D9"/>
<keyword evidence="6" id="KW-0378">Hydrolase</keyword>
<accession>A0A445D9D9</accession>
<evidence type="ECO:0000256" key="8">
    <source>
        <dbReference type="ARBA" id="ARBA00023295"/>
    </source>
</evidence>
<gene>
    <name evidence="12" type="ORF">Ahy_A05g025776</name>
</gene>
<evidence type="ECO:0000313" key="12">
    <source>
        <dbReference type="EMBL" id="RYR59792.1"/>
    </source>
</evidence>
<name>A0A445D9D9_ARAHY</name>
<evidence type="ECO:0000256" key="2">
    <source>
        <dbReference type="ARBA" id="ARBA00001913"/>
    </source>
</evidence>
<feature type="domain" description="Alpha-amylase C-terminal beta-sheet" evidence="11">
    <location>
        <begin position="867"/>
        <end position="927"/>
    </location>
</feature>
<dbReference type="SMART" id="SM00642">
    <property type="entry name" value="Aamy"/>
    <property type="match status" value="1"/>
</dbReference>
<evidence type="ECO:0000256" key="1">
    <source>
        <dbReference type="ARBA" id="ARBA00000548"/>
    </source>
</evidence>
<feature type="domain" description="Glycosyl hydrolase family 13 catalytic" evidence="10">
    <location>
        <begin position="537"/>
        <end position="872"/>
    </location>
</feature>
<dbReference type="SUPFAM" id="SSF51445">
    <property type="entry name" value="(Trans)glycosidases"/>
    <property type="match status" value="1"/>
</dbReference>
<evidence type="ECO:0000256" key="5">
    <source>
        <dbReference type="ARBA" id="ARBA00022723"/>
    </source>
</evidence>
<evidence type="ECO:0000256" key="3">
    <source>
        <dbReference type="ARBA" id="ARBA00008061"/>
    </source>
</evidence>
<proteinExistence type="inferred from homology"/>
<keyword evidence="5" id="KW-0479">Metal-binding</keyword>
<dbReference type="Pfam" id="PF23166">
    <property type="entry name" value="Ig_N_CWD1"/>
    <property type="match status" value="2"/>
</dbReference>
<comment type="caution">
    <text evidence="12">The sequence shown here is derived from an EMBL/GenBank/DDBJ whole genome shotgun (WGS) entry which is preliminary data.</text>
</comment>
<comment type="catalytic activity">
    <reaction evidence="1">
        <text>Endohydrolysis of (1-&gt;4)-alpha-D-glucosidic linkages in polysaccharides containing three or more (1-&gt;4)-alpha-linked D-glucose units.</text>
        <dbReference type="EC" id="3.2.1.1"/>
    </reaction>
</comment>
<organism evidence="12 13">
    <name type="scientific">Arachis hypogaea</name>
    <name type="common">Peanut</name>
    <dbReference type="NCBI Taxonomy" id="3818"/>
    <lineage>
        <taxon>Eukaryota</taxon>
        <taxon>Viridiplantae</taxon>
        <taxon>Streptophyta</taxon>
        <taxon>Embryophyta</taxon>
        <taxon>Tracheophyta</taxon>
        <taxon>Spermatophyta</taxon>
        <taxon>Magnoliopsida</taxon>
        <taxon>eudicotyledons</taxon>
        <taxon>Gunneridae</taxon>
        <taxon>Pentapetalae</taxon>
        <taxon>rosids</taxon>
        <taxon>fabids</taxon>
        <taxon>Fabales</taxon>
        <taxon>Fabaceae</taxon>
        <taxon>Papilionoideae</taxon>
        <taxon>50 kb inversion clade</taxon>
        <taxon>dalbergioids sensu lato</taxon>
        <taxon>Dalbergieae</taxon>
        <taxon>Pterocarpus clade</taxon>
        <taxon>Arachis</taxon>
    </lineage>
</organism>
<evidence type="ECO:0000256" key="9">
    <source>
        <dbReference type="ARBA" id="ARBA00030238"/>
    </source>
</evidence>
<evidence type="ECO:0000259" key="10">
    <source>
        <dbReference type="SMART" id="SM00642"/>
    </source>
</evidence>
<dbReference type="InterPro" id="IPR017853">
    <property type="entry name" value="GH"/>
</dbReference>
<dbReference type="STRING" id="3818.A0A445D9D9"/>
<dbReference type="Pfam" id="PF00128">
    <property type="entry name" value="Alpha-amylase"/>
    <property type="match status" value="1"/>
</dbReference>
<dbReference type="Gene3D" id="2.60.40.1180">
    <property type="entry name" value="Golgi alpha-mannosidase II"/>
    <property type="match status" value="1"/>
</dbReference>
<dbReference type="InterPro" id="IPR013780">
    <property type="entry name" value="Glyco_hydro_b"/>
</dbReference>
<evidence type="ECO:0000256" key="6">
    <source>
        <dbReference type="ARBA" id="ARBA00022801"/>
    </source>
</evidence>
<sequence>MIMGTFTTIGPLLHLCGGQNNLPIQQRSSNHHHEFKPFFTCFSTNNNNNAFSSTTTFFHRHRFLSHVVAASEIGTPIVESSPHQCSDDLLFTKIFPIKRTQMMEGMIFVRLDQSKELRNWELTVGCNLPGKWILHWGVSYVDDIGREWDKPPCDMIPPGSVTIKDYAIETPLKKSSISADEGDTFYEVKIDLKPDSKISTINFVLKDGENGAWHQYKGRDFKVPLLKYLKTPKRGFSLWPGGLTKISNILLKSITTVHNDQDKSSELINPKQENGQLEGFCIEVPITKEIDFNNSVTVSVKKCYQSETLKNVLYLETDLPGDIVLHWGLCRGNSRRWEVPPGPHPPGTVPYKDKALRSQLQAGDSTKGSSLQITLGEGFSGFAFVLKQNETWFKCMGNDFYVSLLDSNSIHKEDQPEGVEREVTKGTSQEASFLSFTDGIFGEIRNLVTDISANKNRKIKSKEPQESILQEIERLAAEAYNMFKSSVSTFSDVTSTLEPEATVVEPEAAVVEPEPAVGSRISTLVPKVCSAEGTGYEILCQGFNWESHKSGRWYVELKDKASELASLGFTVVWLPPCTESVSPEGYMPRDLYNLNSRYGNIDELKDLVKKFHELGIKTLGDAVLNHRCAHYQNPNGVWNLFGGRLNWDERAIVADDPHFQGRGNKSSGENFDAAPNIDHSQEFVRKDIIEWLCWLRKEVGYDGWRLDFARGFWGGYVKDYIQASDPYFAVGEFWDSLSYTDGELDHNQDAHRQRIVDWINATNGTAGAFDVTTKGILRSAFERCEYWRLSDSGGNPPGVMGWWPSHAVTFIENHDTGSTQGHWRFPSGKEMEGYAYILTHPGTPSVFLDHIFSHNKTEVGTLISIRTRNKIHCRSVVQIVKAEWDVYASIIDEKIAMKIGPGHFEPPAGSQNWSLAIAGKDYKIWEAK</sequence>
<dbReference type="Pfam" id="PF07821">
    <property type="entry name" value="Alpha-amyl_C2"/>
    <property type="match status" value="1"/>
</dbReference>
<evidence type="ECO:0000259" key="11">
    <source>
        <dbReference type="SMART" id="SM00810"/>
    </source>
</evidence>
<dbReference type="EMBL" id="SDMP01000005">
    <property type="protein sequence ID" value="RYR59792.1"/>
    <property type="molecule type" value="Genomic_DNA"/>
</dbReference>
<evidence type="ECO:0000256" key="7">
    <source>
        <dbReference type="ARBA" id="ARBA00023277"/>
    </source>
</evidence>
<dbReference type="EC" id="3.2.1.1" evidence="4"/>
<dbReference type="CDD" id="cd11314">
    <property type="entry name" value="AmyAc_arch_bac_plant_AmyA"/>
    <property type="match status" value="1"/>
</dbReference>
<comment type="similarity">
    <text evidence="3">Belongs to the glycosyl hydrolase 13 family.</text>
</comment>
<keyword evidence="13" id="KW-1185">Reference proteome</keyword>
<comment type="cofactor">
    <cofactor evidence="2">
        <name>Ca(2+)</name>
        <dbReference type="ChEBI" id="CHEBI:29108"/>
    </cofactor>
</comment>
<dbReference type="GO" id="GO:0005975">
    <property type="term" value="P:carbohydrate metabolic process"/>
    <property type="evidence" value="ECO:0007669"/>
    <property type="project" value="InterPro"/>
</dbReference>
<dbReference type="OrthoDB" id="550577at2759"/>
<keyword evidence="7" id="KW-0119">Carbohydrate metabolism</keyword>
<protein>
    <recommendedName>
        <fullName evidence="4">alpha-amylase</fullName>
        <ecNumber evidence="4">3.2.1.1</ecNumber>
    </recommendedName>
    <alternativeName>
        <fullName evidence="9">1,4-alpha-D-glucan glucanohydrolase</fullName>
    </alternativeName>
</protein>
<dbReference type="Gene3D" id="3.20.20.80">
    <property type="entry name" value="Glycosidases"/>
    <property type="match status" value="1"/>
</dbReference>
<dbReference type="Proteomes" id="UP000289738">
    <property type="component" value="Chromosome A05"/>
</dbReference>
<dbReference type="InterPro" id="IPR006047">
    <property type="entry name" value="GH13_cat_dom"/>
</dbReference>
<dbReference type="SMART" id="SM00810">
    <property type="entry name" value="Alpha-amyl_C2"/>
    <property type="match status" value="1"/>
</dbReference>
<dbReference type="InterPro" id="IPR012850">
    <property type="entry name" value="A-amylase_bs_C"/>
</dbReference>
<evidence type="ECO:0000313" key="13">
    <source>
        <dbReference type="Proteomes" id="UP000289738"/>
    </source>
</evidence>
<evidence type="ECO:0000256" key="4">
    <source>
        <dbReference type="ARBA" id="ARBA00012595"/>
    </source>
</evidence>
<keyword evidence="8" id="KW-0326">Glycosidase</keyword>
<dbReference type="GO" id="GO:0004556">
    <property type="term" value="F:alpha-amylase activity"/>
    <property type="evidence" value="ECO:0007669"/>
    <property type="project" value="UniProtKB-EC"/>
</dbReference>
<reference evidence="12 13" key="1">
    <citation type="submission" date="2019-01" db="EMBL/GenBank/DDBJ databases">
        <title>Sequencing of cultivated peanut Arachis hypogaea provides insights into genome evolution and oil improvement.</title>
        <authorList>
            <person name="Chen X."/>
        </authorList>
    </citation>
    <scope>NUCLEOTIDE SEQUENCE [LARGE SCALE GENOMIC DNA]</scope>
    <source>
        <strain evidence="13">cv. Fuhuasheng</strain>
        <tissue evidence="12">Leaves</tissue>
    </source>
</reference>